<dbReference type="EMBL" id="JACCFK010000001">
    <property type="protein sequence ID" value="NYI91488.1"/>
    <property type="molecule type" value="Genomic_DNA"/>
</dbReference>
<dbReference type="RefSeq" id="WP_312861115.1">
    <property type="nucleotide sequence ID" value="NZ_JACCFK010000001.1"/>
</dbReference>
<feature type="region of interest" description="Disordered" evidence="4">
    <location>
        <begin position="1"/>
        <end position="25"/>
    </location>
</feature>
<dbReference type="InterPro" id="IPR028082">
    <property type="entry name" value="Peripla_BP_I"/>
</dbReference>
<dbReference type="InterPro" id="IPR000843">
    <property type="entry name" value="HTH_LacI"/>
</dbReference>
<dbReference type="SUPFAM" id="SSF47413">
    <property type="entry name" value="lambda repressor-like DNA-binding domains"/>
    <property type="match status" value="1"/>
</dbReference>
<dbReference type="Pfam" id="PF13377">
    <property type="entry name" value="Peripla_BP_3"/>
    <property type="match status" value="1"/>
</dbReference>
<evidence type="ECO:0000256" key="3">
    <source>
        <dbReference type="ARBA" id="ARBA00023163"/>
    </source>
</evidence>
<evidence type="ECO:0000313" key="6">
    <source>
        <dbReference type="EMBL" id="NYI91488.1"/>
    </source>
</evidence>
<evidence type="ECO:0000256" key="2">
    <source>
        <dbReference type="ARBA" id="ARBA00023125"/>
    </source>
</evidence>
<dbReference type="GO" id="GO:0003700">
    <property type="term" value="F:DNA-binding transcription factor activity"/>
    <property type="evidence" value="ECO:0007669"/>
    <property type="project" value="TreeGrafter"/>
</dbReference>
<feature type="compositionally biased region" description="Basic residues" evidence="4">
    <location>
        <begin position="9"/>
        <end position="18"/>
    </location>
</feature>
<dbReference type="Gene3D" id="3.40.50.2300">
    <property type="match status" value="2"/>
</dbReference>
<dbReference type="PROSITE" id="PS50932">
    <property type="entry name" value="HTH_LACI_2"/>
    <property type="match status" value="1"/>
</dbReference>
<gene>
    <name evidence="6" type="ORF">HNR02_004811</name>
</gene>
<keyword evidence="7" id="KW-1185">Reference proteome</keyword>
<dbReference type="SUPFAM" id="SSF53822">
    <property type="entry name" value="Periplasmic binding protein-like I"/>
    <property type="match status" value="1"/>
</dbReference>
<name>A0A853B844_9PSEU</name>
<dbReference type="PANTHER" id="PTHR30146:SF155">
    <property type="entry name" value="ALANINE RACEMASE"/>
    <property type="match status" value="1"/>
</dbReference>
<evidence type="ECO:0000256" key="4">
    <source>
        <dbReference type="SAM" id="MobiDB-lite"/>
    </source>
</evidence>
<keyword evidence="3" id="KW-0804">Transcription</keyword>
<evidence type="ECO:0000256" key="1">
    <source>
        <dbReference type="ARBA" id="ARBA00023015"/>
    </source>
</evidence>
<protein>
    <submittedName>
        <fullName evidence="6">DNA-binding LacI/PurR family transcriptional regulator</fullName>
    </submittedName>
</protein>
<comment type="caution">
    <text evidence="6">The sequence shown here is derived from an EMBL/GenBank/DDBJ whole genome shotgun (WGS) entry which is preliminary data.</text>
</comment>
<dbReference type="PANTHER" id="PTHR30146">
    <property type="entry name" value="LACI-RELATED TRANSCRIPTIONAL REPRESSOR"/>
    <property type="match status" value="1"/>
</dbReference>
<accession>A0A853B844</accession>
<proteinExistence type="predicted"/>
<keyword evidence="2 6" id="KW-0238">DNA-binding</keyword>
<keyword evidence="1" id="KW-0805">Transcription regulation</keyword>
<dbReference type="InterPro" id="IPR010982">
    <property type="entry name" value="Lambda_DNA-bd_dom_sf"/>
</dbReference>
<evidence type="ECO:0000313" key="7">
    <source>
        <dbReference type="Proteomes" id="UP000549616"/>
    </source>
</evidence>
<evidence type="ECO:0000259" key="5">
    <source>
        <dbReference type="PROSITE" id="PS50932"/>
    </source>
</evidence>
<organism evidence="6 7">
    <name type="scientific">Amycolatopsis endophytica</name>
    <dbReference type="NCBI Taxonomy" id="860233"/>
    <lineage>
        <taxon>Bacteria</taxon>
        <taxon>Bacillati</taxon>
        <taxon>Actinomycetota</taxon>
        <taxon>Actinomycetes</taxon>
        <taxon>Pseudonocardiales</taxon>
        <taxon>Pseudonocardiaceae</taxon>
        <taxon>Amycolatopsis</taxon>
    </lineage>
</organism>
<dbReference type="SMART" id="SM00354">
    <property type="entry name" value="HTH_LACI"/>
    <property type="match status" value="1"/>
</dbReference>
<dbReference type="GO" id="GO:0000976">
    <property type="term" value="F:transcription cis-regulatory region binding"/>
    <property type="evidence" value="ECO:0007669"/>
    <property type="project" value="TreeGrafter"/>
</dbReference>
<feature type="domain" description="HTH lacI-type" evidence="5">
    <location>
        <begin position="19"/>
        <end position="73"/>
    </location>
</feature>
<dbReference type="Pfam" id="PF00356">
    <property type="entry name" value="LacI"/>
    <property type="match status" value="1"/>
</dbReference>
<dbReference type="Gene3D" id="1.10.260.40">
    <property type="entry name" value="lambda repressor-like DNA-binding domains"/>
    <property type="match status" value="1"/>
</dbReference>
<sequence>MTGIEPVRKGRASSRGRKPTMSDVAERAGVSRALVSLVFRGKEGASAATRQRVFDAAAEIGYRPDSLARTLRSNRTYHLGVVFDLRRPFEVEFVEHLFPLVRELERHLVLGAVTPDRDHDHVIDELLRYRCEGLIVIGPEPRDRALRAVSAEVAVVEVGRGLTGGNVDVVRSDDADGIRQAVDHLVSLGHRDIAHVDGDDLPAARERRIGYEQAMRAHGLSGHLRVVTGGYTEDDGARAGRELLRDGLPTAVVAAADESAVGLLDVMVRAGVRVPRDLSLVGYNDSRIARLPGIVLTSVRQDIPGMAGFAVQAAVERVEVLDREPRAVALPPRLVVRESTAAPRR</sequence>
<reference evidence="6 7" key="1">
    <citation type="submission" date="2020-07" db="EMBL/GenBank/DDBJ databases">
        <title>Sequencing the genomes of 1000 actinobacteria strains.</title>
        <authorList>
            <person name="Klenk H.-P."/>
        </authorList>
    </citation>
    <scope>NUCLEOTIDE SEQUENCE [LARGE SCALE GENOMIC DNA]</scope>
    <source>
        <strain evidence="6 7">DSM 104006</strain>
    </source>
</reference>
<dbReference type="CDD" id="cd01392">
    <property type="entry name" value="HTH_LacI"/>
    <property type="match status" value="1"/>
</dbReference>
<dbReference type="CDD" id="cd06267">
    <property type="entry name" value="PBP1_LacI_sugar_binding-like"/>
    <property type="match status" value="1"/>
</dbReference>
<dbReference type="InterPro" id="IPR046335">
    <property type="entry name" value="LacI/GalR-like_sensor"/>
</dbReference>
<dbReference type="AlphaFoldDB" id="A0A853B844"/>
<dbReference type="Proteomes" id="UP000549616">
    <property type="component" value="Unassembled WGS sequence"/>
</dbReference>